<dbReference type="InterPro" id="IPR001892">
    <property type="entry name" value="Ribosomal_uS13"/>
</dbReference>
<evidence type="ECO:0000256" key="1">
    <source>
        <dbReference type="ARBA" id="ARBA00008080"/>
    </source>
</evidence>
<dbReference type="PANTHER" id="PTHR10871">
    <property type="entry name" value="30S RIBOSOMAL PROTEIN S13/40S RIBOSOMAL PROTEIN S18"/>
    <property type="match status" value="1"/>
</dbReference>
<proteinExistence type="inferred from homology"/>
<keyword evidence="6" id="KW-1185">Reference proteome</keyword>
<dbReference type="SUPFAM" id="SSF46946">
    <property type="entry name" value="S13-like H2TH domain"/>
    <property type="match status" value="1"/>
</dbReference>
<keyword evidence="2 5" id="KW-0689">Ribosomal protein</keyword>
<keyword evidence="3" id="KW-0687">Ribonucleoprotein</keyword>
<dbReference type="EMBL" id="CP019476">
    <property type="protein sequence ID" value="UQC82790.1"/>
    <property type="molecule type" value="Genomic_DNA"/>
</dbReference>
<name>A0A9Q8WHH2_9PEZI</name>
<organism evidence="5 6">
    <name type="scientific">Colletotrichum lupini</name>
    <dbReference type="NCBI Taxonomy" id="145971"/>
    <lineage>
        <taxon>Eukaryota</taxon>
        <taxon>Fungi</taxon>
        <taxon>Dikarya</taxon>
        <taxon>Ascomycota</taxon>
        <taxon>Pezizomycotina</taxon>
        <taxon>Sordariomycetes</taxon>
        <taxon>Hypocreomycetidae</taxon>
        <taxon>Glomerellales</taxon>
        <taxon>Glomerellaceae</taxon>
        <taxon>Colletotrichum</taxon>
        <taxon>Colletotrichum acutatum species complex</taxon>
    </lineage>
</organism>
<dbReference type="Proteomes" id="UP000830671">
    <property type="component" value="Chromosome 4"/>
</dbReference>
<comment type="similarity">
    <text evidence="1">Belongs to the universal ribosomal protein uS13 family.</text>
</comment>
<dbReference type="GO" id="GO:0005739">
    <property type="term" value="C:mitochondrion"/>
    <property type="evidence" value="ECO:0007669"/>
    <property type="project" value="TreeGrafter"/>
</dbReference>
<evidence type="ECO:0000256" key="4">
    <source>
        <dbReference type="SAM" id="MobiDB-lite"/>
    </source>
</evidence>
<dbReference type="InterPro" id="IPR010979">
    <property type="entry name" value="Ribosomal_uS13-like_H2TH"/>
</dbReference>
<reference evidence="5" key="1">
    <citation type="journal article" date="2021" name="Mol. Plant Microbe Interact.">
        <title>Complete Genome Sequence of the Plant-Pathogenic Fungus Colletotrichum lupini.</title>
        <authorList>
            <person name="Baroncelli R."/>
            <person name="Pensec F."/>
            <person name="Da Lio D."/>
            <person name="Boufleur T."/>
            <person name="Vicente I."/>
            <person name="Sarrocco S."/>
            <person name="Picot A."/>
            <person name="Baraldi E."/>
            <person name="Sukno S."/>
            <person name="Thon M."/>
            <person name="Le Floch G."/>
        </authorList>
    </citation>
    <scope>NUCLEOTIDE SEQUENCE</scope>
    <source>
        <strain evidence="5">IMI 504893</strain>
    </source>
</reference>
<evidence type="ECO:0000313" key="5">
    <source>
        <dbReference type="EMBL" id="UQC82790.1"/>
    </source>
</evidence>
<protein>
    <submittedName>
        <fullName evidence="5">30S ribosomal protein S13p/S18e</fullName>
    </submittedName>
</protein>
<dbReference type="GO" id="GO:0006412">
    <property type="term" value="P:translation"/>
    <property type="evidence" value="ECO:0007669"/>
    <property type="project" value="InterPro"/>
</dbReference>
<evidence type="ECO:0000256" key="2">
    <source>
        <dbReference type="ARBA" id="ARBA00022980"/>
    </source>
</evidence>
<dbReference type="PROSITE" id="PS50159">
    <property type="entry name" value="RIBOSOMAL_S13_2"/>
    <property type="match status" value="1"/>
</dbReference>
<feature type="region of interest" description="Disordered" evidence="4">
    <location>
        <begin position="1"/>
        <end position="25"/>
    </location>
</feature>
<sequence length="213" mass="23737">MRKSSSDPGRRNCPMGGGNPWKWMGPWHKGSPSGRISAINAAGQPLVSLDYVQHLPPPRCNWIHYFPAPTLRTGSARGDDSDALFEDSGFKLKKMVFILGVNFSEQKLVKKALESFFALGPTTSSRILAKYSISPMSKVGALPPKTVTALTAELSTMTIESDARKIIQQNVMRLKDMGSYRGRRHAMNLPVRGQRTRTQIESARKHNSANRRW</sequence>
<dbReference type="GO" id="GO:0003723">
    <property type="term" value="F:RNA binding"/>
    <property type="evidence" value="ECO:0007669"/>
    <property type="project" value="InterPro"/>
</dbReference>
<dbReference type="AlphaFoldDB" id="A0A9Q8WHH2"/>
<feature type="region of interest" description="Disordered" evidence="4">
    <location>
        <begin position="193"/>
        <end position="213"/>
    </location>
</feature>
<feature type="compositionally biased region" description="Basic and acidic residues" evidence="4">
    <location>
        <begin position="1"/>
        <end position="10"/>
    </location>
</feature>
<dbReference type="InterPro" id="IPR018269">
    <property type="entry name" value="Ribosomal_uS13_CS"/>
</dbReference>
<dbReference type="PROSITE" id="PS00646">
    <property type="entry name" value="RIBOSOMAL_S13_1"/>
    <property type="match status" value="1"/>
</dbReference>
<dbReference type="InterPro" id="IPR027437">
    <property type="entry name" value="Rbsml_uS13_C"/>
</dbReference>
<evidence type="ECO:0000313" key="6">
    <source>
        <dbReference type="Proteomes" id="UP000830671"/>
    </source>
</evidence>
<gene>
    <name evidence="5" type="ORF">CLUP02_08280</name>
</gene>
<dbReference type="GO" id="GO:0015935">
    <property type="term" value="C:small ribosomal subunit"/>
    <property type="evidence" value="ECO:0007669"/>
    <property type="project" value="TreeGrafter"/>
</dbReference>
<dbReference type="RefSeq" id="XP_049144413.1">
    <property type="nucleotide sequence ID" value="XM_049287270.1"/>
</dbReference>
<dbReference type="GO" id="GO:0003735">
    <property type="term" value="F:structural constituent of ribosome"/>
    <property type="evidence" value="ECO:0007669"/>
    <property type="project" value="InterPro"/>
</dbReference>
<dbReference type="Gene3D" id="4.10.910.10">
    <property type="entry name" value="30s ribosomal protein s13, domain 2"/>
    <property type="match status" value="1"/>
</dbReference>
<accession>A0A9Q8WHH2</accession>
<evidence type="ECO:0000256" key="3">
    <source>
        <dbReference type="ARBA" id="ARBA00023274"/>
    </source>
</evidence>
<dbReference type="Gene3D" id="1.10.8.50">
    <property type="match status" value="1"/>
</dbReference>
<dbReference type="PANTHER" id="PTHR10871:SF1">
    <property type="entry name" value="SMALL RIBOSOMAL SUBUNIT PROTEIN US13M"/>
    <property type="match status" value="1"/>
</dbReference>
<dbReference type="KEGG" id="clup:CLUP02_08280"/>
<dbReference type="GeneID" id="73342280"/>
<dbReference type="Pfam" id="PF00416">
    <property type="entry name" value="Ribosomal_S13"/>
    <property type="match status" value="1"/>
</dbReference>